<sequence>MQAIEALPAPQGRTILSVSGLISNFNNEGAAEFDRAMLEAMGMEDFETTTPWYEGRVRFEGIRMTKLMASVGATGRNVTAVALNNYSTDIPIADFERYGTLLALKRNGAYMPVRDKGPLFIVYPYDSAPELKSPQFYTRSAWQVAKLIVS</sequence>
<comment type="caution">
    <text evidence="2">The sequence shown here is derived from an EMBL/GenBank/DDBJ whole genome shotgun (WGS) entry which is preliminary data.</text>
</comment>
<dbReference type="EMBL" id="JBHLVZ010000022">
    <property type="protein sequence ID" value="MFC0386014.1"/>
    <property type="molecule type" value="Genomic_DNA"/>
</dbReference>
<gene>
    <name evidence="2" type="ORF">ACFFIC_10730</name>
</gene>
<proteinExistence type="predicted"/>
<dbReference type="InterPro" id="IPR036374">
    <property type="entry name" value="OxRdtase_Mopterin-bd_sf"/>
</dbReference>
<evidence type="ECO:0000313" key="2">
    <source>
        <dbReference type="EMBL" id="MFC0386014.1"/>
    </source>
</evidence>
<dbReference type="Pfam" id="PF00174">
    <property type="entry name" value="Oxidored_molyb"/>
    <property type="match status" value="1"/>
</dbReference>
<evidence type="ECO:0000259" key="1">
    <source>
        <dbReference type="Pfam" id="PF00174"/>
    </source>
</evidence>
<organism evidence="2 3">
    <name type="scientific">Muricoccus vinaceus</name>
    <dbReference type="NCBI Taxonomy" id="424704"/>
    <lineage>
        <taxon>Bacteria</taxon>
        <taxon>Pseudomonadati</taxon>
        <taxon>Pseudomonadota</taxon>
        <taxon>Alphaproteobacteria</taxon>
        <taxon>Acetobacterales</taxon>
        <taxon>Roseomonadaceae</taxon>
        <taxon>Muricoccus</taxon>
    </lineage>
</organism>
<dbReference type="SUPFAM" id="SSF56524">
    <property type="entry name" value="Oxidoreductase molybdopterin-binding domain"/>
    <property type="match status" value="1"/>
</dbReference>
<dbReference type="InterPro" id="IPR000572">
    <property type="entry name" value="OxRdtase_Mopterin-bd_dom"/>
</dbReference>
<dbReference type="Gene3D" id="3.90.420.10">
    <property type="entry name" value="Oxidoreductase, molybdopterin-binding domain"/>
    <property type="match status" value="1"/>
</dbReference>
<feature type="domain" description="Oxidoreductase molybdopterin-binding" evidence="1">
    <location>
        <begin position="47"/>
        <end position="124"/>
    </location>
</feature>
<protein>
    <submittedName>
        <fullName evidence="2">Molybdopterin-dependent oxidoreductase</fullName>
    </submittedName>
</protein>
<dbReference type="RefSeq" id="WP_377050158.1">
    <property type="nucleotide sequence ID" value="NZ_JBHLVZ010000022.1"/>
</dbReference>
<dbReference type="Proteomes" id="UP001589789">
    <property type="component" value="Unassembled WGS sequence"/>
</dbReference>
<accession>A0ABV6IQY0</accession>
<keyword evidence="3" id="KW-1185">Reference proteome</keyword>
<reference evidence="2 3" key="1">
    <citation type="submission" date="2024-09" db="EMBL/GenBank/DDBJ databases">
        <authorList>
            <person name="Sun Q."/>
            <person name="Mori K."/>
        </authorList>
    </citation>
    <scope>NUCLEOTIDE SEQUENCE [LARGE SCALE GENOMIC DNA]</scope>
    <source>
        <strain evidence="2 3">CCM 7468</strain>
    </source>
</reference>
<evidence type="ECO:0000313" key="3">
    <source>
        <dbReference type="Proteomes" id="UP001589789"/>
    </source>
</evidence>
<name>A0ABV6IQY0_9PROT</name>